<dbReference type="KEGG" id="tpie:A7C91_03885"/>
<keyword evidence="1" id="KW-0812">Transmembrane</keyword>
<name>A0A172WGB1_9EURY</name>
<evidence type="ECO:0000313" key="2">
    <source>
        <dbReference type="EMBL" id="ANF22405.1"/>
    </source>
</evidence>
<feature type="transmembrane region" description="Helical" evidence="1">
    <location>
        <begin position="7"/>
        <end position="24"/>
    </location>
</feature>
<protein>
    <submittedName>
        <fullName evidence="2">Uncharacterized protein</fullName>
    </submittedName>
</protein>
<evidence type="ECO:0000313" key="3">
    <source>
        <dbReference type="Proteomes" id="UP000076969"/>
    </source>
</evidence>
<keyword evidence="1" id="KW-0472">Membrane</keyword>
<dbReference type="Proteomes" id="UP000076969">
    <property type="component" value="Chromosome"/>
</dbReference>
<organism evidence="2 3">
    <name type="scientific">Thermococcus piezophilus</name>
    <dbReference type="NCBI Taxonomy" id="1712654"/>
    <lineage>
        <taxon>Archaea</taxon>
        <taxon>Methanobacteriati</taxon>
        <taxon>Methanobacteriota</taxon>
        <taxon>Thermococci</taxon>
        <taxon>Thermococcales</taxon>
        <taxon>Thermococcaceae</taxon>
        <taxon>Thermococcus</taxon>
    </lineage>
</organism>
<reference evidence="3" key="1">
    <citation type="journal article" date="2016" name="Syst. Appl. Microbiol.">
        <title>Thermococcus piezophilus sp. nov., a novel hyperthermophilic and piezophilic archaeon with a broad pressure range for growth, isolated from a deepest hydrothermal vent at the Mid-Cayman Rise.</title>
        <authorList>
            <person name="Dalmasso C."/>
            <person name="Oger P."/>
            <person name="Selva G."/>
            <person name="Courtine D."/>
            <person name="L'Haridon S."/>
            <person name="Garlaschelli A."/>
            <person name="Roussel E."/>
            <person name="Miyazaki J."/>
            <person name="Reveillaud J."/>
            <person name="Jebbar M."/>
            <person name="Takai K."/>
            <person name="Maignien L."/>
            <person name="Alain K."/>
        </authorList>
    </citation>
    <scope>NUCLEOTIDE SEQUENCE [LARGE SCALE GENOMIC DNA]</scope>
    <source>
        <strain evidence="3">CDGS</strain>
    </source>
</reference>
<dbReference type="AlphaFoldDB" id="A0A172WGB1"/>
<keyword evidence="3" id="KW-1185">Reference proteome</keyword>
<sequence>MKIGSKFQDFALYFVLFALFVYGIEKVYTLKGKFLIVLVLVVGSIYEYSQLKNTDILSEYFSRYYKLRHLILKR</sequence>
<dbReference type="EMBL" id="CP015520">
    <property type="protein sequence ID" value="ANF22405.1"/>
    <property type="molecule type" value="Genomic_DNA"/>
</dbReference>
<accession>A0A172WGB1</accession>
<proteinExistence type="predicted"/>
<keyword evidence="1" id="KW-1133">Transmembrane helix</keyword>
<evidence type="ECO:0000256" key="1">
    <source>
        <dbReference type="SAM" id="Phobius"/>
    </source>
</evidence>
<feature type="transmembrane region" description="Helical" evidence="1">
    <location>
        <begin position="30"/>
        <end position="48"/>
    </location>
</feature>
<gene>
    <name evidence="2" type="ORF">A7C91_03885</name>
</gene>